<dbReference type="Gene3D" id="1.10.10.10">
    <property type="entry name" value="Winged helix-like DNA-binding domain superfamily/Winged helix DNA-binding domain"/>
    <property type="match status" value="1"/>
</dbReference>
<dbReference type="InterPro" id="IPR036388">
    <property type="entry name" value="WH-like_DNA-bd_sf"/>
</dbReference>
<keyword evidence="2" id="KW-0489">Methyltransferase</keyword>
<dbReference type="GO" id="GO:0003697">
    <property type="term" value="F:single-stranded DNA binding"/>
    <property type="evidence" value="ECO:0007669"/>
    <property type="project" value="TreeGrafter"/>
</dbReference>
<dbReference type="GO" id="GO:0042800">
    <property type="term" value="F:histone H3K4 methyltransferase activity"/>
    <property type="evidence" value="ECO:0007669"/>
    <property type="project" value="TreeGrafter"/>
</dbReference>
<name>E2AL86_CAMFO</name>
<dbReference type="GO" id="GO:0046975">
    <property type="term" value="F:histone H3K36 methyltransferase activity"/>
    <property type="evidence" value="ECO:0007669"/>
    <property type="project" value="TreeGrafter"/>
</dbReference>
<reference evidence="2 3" key="1">
    <citation type="journal article" date="2010" name="Science">
        <title>Genomic comparison of the ants Camponotus floridanus and Harpegnathos saltator.</title>
        <authorList>
            <person name="Bonasio R."/>
            <person name="Zhang G."/>
            <person name="Ye C."/>
            <person name="Mutti N.S."/>
            <person name="Fang X."/>
            <person name="Qin N."/>
            <person name="Donahue G."/>
            <person name="Yang P."/>
            <person name="Li Q."/>
            <person name="Li C."/>
            <person name="Zhang P."/>
            <person name="Huang Z."/>
            <person name="Berger S.L."/>
            <person name="Reinberg D."/>
            <person name="Wang J."/>
            <person name="Liebig J."/>
        </authorList>
    </citation>
    <scope>NUCLEOTIDE SEQUENCE [LARGE SCALE GENOMIC DNA]</scope>
    <source>
        <strain evidence="3">C129</strain>
    </source>
</reference>
<dbReference type="GO" id="GO:0000729">
    <property type="term" value="P:DNA double-strand break processing"/>
    <property type="evidence" value="ECO:0007669"/>
    <property type="project" value="TreeGrafter"/>
</dbReference>
<dbReference type="STRING" id="104421.E2AL86"/>
<dbReference type="GO" id="GO:0000793">
    <property type="term" value="C:condensed chromosome"/>
    <property type="evidence" value="ECO:0007669"/>
    <property type="project" value="TreeGrafter"/>
</dbReference>
<proteinExistence type="predicted"/>
<sequence length="117" mass="13564">FKRFRSGNFDLSNEPRGRPETQVDNDVLKATVEADPSQSARELALTFGVSKKTILTHLAQIGKVKKLDKWVPHELNDAQKQRRLEACLSLLSRNKTEPFLHRIVTCDEKWIMYDNRK</sequence>
<evidence type="ECO:0000313" key="2">
    <source>
        <dbReference type="EMBL" id="EFN65803.1"/>
    </source>
</evidence>
<evidence type="ECO:0000313" key="3">
    <source>
        <dbReference type="Proteomes" id="UP000000311"/>
    </source>
</evidence>
<dbReference type="InParanoid" id="E2AL86"/>
<dbReference type="GO" id="GO:0000014">
    <property type="term" value="F:single-stranded DNA endodeoxyribonuclease activity"/>
    <property type="evidence" value="ECO:0007669"/>
    <property type="project" value="TreeGrafter"/>
</dbReference>
<organism evidence="3">
    <name type="scientific">Camponotus floridanus</name>
    <name type="common">Florida carpenter ant</name>
    <dbReference type="NCBI Taxonomy" id="104421"/>
    <lineage>
        <taxon>Eukaryota</taxon>
        <taxon>Metazoa</taxon>
        <taxon>Ecdysozoa</taxon>
        <taxon>Arthropoda</taxon>
        <taxon>Hexapoda</taxon>
        <taxon>Insecta</taxon>
        <taxon>Pterygota</taxon>
        <taxon>Neoptera</taxon>
        <taxon>Endopterygota</taxon>
        <taxon>Hymenoptera</taxon>
        <taxon>Apocrita</taxon>
        <taxon>Aculeata</taxon>
        <taxon>Formicoidea</taxon>
        <taxon>Formicidae</taxon>
        <taxon>Formicinae</taxon>
        <taxon>Camponotus</taxon>
    </lineage>
</organism>
<dbReference type="PANTHER" id="PTHR46060:SF2">
    <property type="entry name" value="HISTONE-LYSINE N-METHYLTRANSFERASE SETMAR"/>
    <property type="match status" value="1"/>
</dbReference>
<dbReference type="OrthoDB" id="7527833at2759"/>
<dbReference type="GO" id="GO:0044774">
    <property type="term" value="P:mitotic DNA integrity checkpoint signaling"/>
    <property type="evidence" value="ECO:0007669"/>
    <property type="project" value="TreeGrafter"/>
</dbReference>
<protein>
    <submittedName>
        <fullName evidence="2">Histone-lysine N-methyltransferase SETMAR</fullName>
    </submittedName>
</protein>
<evidence type="ECO:0000256" key="1">
    <source>
        <dbReference type="SAM" id="MobiDB-lite"/>
    </source>
</evidence>
<dbReference type="GO" id="GO:0032259">
    <property type="term" value="P:methylation"/>
    <property type="evidence" value="ECO:0007669"/>
    <property type="project" value="UniProtKB-KW"/>
</dbReference>
<accession>E2AL86</accession>
<feature type="region of interest" description="Disordered" evidence="1">
    <location>
        <begin position="1"/>
        <end position="22"/>
    </location>
</feature>
<dbReference type="GO" id="GO:0003690">
    <property type="term" value="F:double-stranded DNA binding"/>
    <property type="evidence" value="ECO:0007669"/>
    <property type="project" value="TreeGrafter"/>
</dbReference>
<dbReference type="OMA" id="VKWVPHE"/>
<dbReference type="AlphaFoldDB" id="E2AL86"/>
<dbReference type="Gene3D" id="3.30.420.10">
    <property type="entry name" value="Ribonuclease H-like superfamily/Ribonuclease H"/>
    <property type="match status" value="1"/>
</dbReference>
<dbReference type="GO" id="GO:0031297">
    <property type="term" value="P:replication fork processing"/>
    <property type="evidence" value="ECO:0007669"/>
    <property type="project" value="TreeGrafter"/>
</dbReference>
<feature type="non-terminal residue" evidence="2">
    <location>
        <position position="117"/>
    </location>
</feature>
<dbReference type="GO" id="GO:0044547">
    <property type="term" value="F:DNA topoisomerase binding"/>
    <property type="evidence" value="ECO:0007669"/>
    <property type="project" value="TreeGrafter"/>
</dbReference>
<dbReference type="InterPro" id="IPR052709">
    <property type="entry name" value="Transposase-MT_Hybrid"/>
</dbReference>
<dbReference type="GO" id="GO:0035861">
    <property type="term" value="C:site of double-strand break"/>
    <property type="evidence" value="ECO:0007669"/>
    <property type="project" value="TreeGrafter"/>
</dbReference>
<dbReference type="InterPro" id="IPR036397">
    <property type="entry name" value="RNaseH_sf"/>
</dbReference>
<dbReference type="GO" id="GO:0015074">
    <property type="term" value="P:DNA integration"/>
    <property type="evidence" value="ECO:0007669"/>
    <property type="project" value="TreeGrafter"/>
</dbReference>
<dbReference type="GO" id="GO:0005634">
    <property type="term" value="C:nucleus"/>
    <property type="evidence" value="ECO:0007669"/>
    <property type="project" value="TreeGrafter"/>
</dbReference>
<dbReference type="Proteomes" id="UP000000311">
    <property type="component" value="Unassembled WGS sequence"/>
</dbReference>
<dbReference type="GO" id="GO:0006303">
    <property type="term" value="P:double-strand break repair via nonhomologous end joining"/>
    <property type="evidence" value="ECO:0007669"/>
    <property type="project" value="TreeGrafter"/>
</dbReference>
<gene>
    <name evidence="2" type="ORF">EAG_00242</name>
</gene>
<dbReference type="PANTHER" id="PTHR46060">
    <property type="entry name" value="MARINER MOS1 TRANSPOSASE-LIKE PROTEIN"/>
    <property type="match status" value="1"/>
</dbReference>
<dbReference type="EMBL" id="GL440530">
    <property type="protein sequence ID" value="EFN65803.1"/>
    <property type="molecule type" value="Genomic_DNA"/>
</dbReference>
<feature type="non-terminal residue" evidence="2">
    <location>
        <position position="1"/>
    </location>
</feature>
<keyword evidence="2" id="KW-0808">Transferase</keyword>
<keyword evidence="3" id="KW-1185">Reference proteome</keyword>